<accession>A0ABT8C550</accession>
<proteinExistence type="predicted"/>
<feature type="transmembrane region" description="Helical" evidence="1">
    <location>
        <begin position="59"/>
        <end position="78"/>
    </location>
</feature>
<protein>
    <submittedName>
        <fullName evidence="2">Uncharacterized protein</fullName>
    </submittedName>
</protein>
<evidence type="ECO:0000313" key="2">
    <source>
        <dbReference type="EMBL" id="MDN3687879.1"/>
    </source>
</evidence>
<feature type="transmembrane region" description="Helical" evidence="1">
    <location>
        <begin position="85"/>
        <end position="104"/>
    </location>
</feature>
<keyword evidence="3" id="KW-1185">Reference proteome</keyword>
<dbReference type="Proteomes" id="UP001236663">
    <property type="component" value="Unassembled WGS sequence"/>
</dbReference>
<keyword evidence="1" id="KW-0812">Transmembrane</keyword>
<evidence type="ECO:0000256" key="1">
    <source>
        <dbReference type="SAM" id="Phobius"/>
    </source>
</evidence>
<reference evidence="3" key="1">
    <citation type="journal article" date="2019" name="Int. J. Syst. Evol. Microbiol.">
        <title>The Global Catalogue of Microorganisms (GCM) 10K type strain sequencing project: providing services to taxonomists for standard genome sequencing and annotation.</title>
        <authorList>
            <consortium name="The Broad Institute Genomics Platform"/>
            <consortium name="The Broad Institute Genome Sequencing Center for Infectious Disease"/>
            <person name="Wu L."/>
            <person name="Ma J."/>
        </authorList>
    </citation>
    <scope>NUCLEOTIDE SEQUENCE [LARGE SCALE GENOMIC DNA]</scope>
    <source>
        <strain evidence="3">CECT 7706</strain>
    </source>
</reference>
<keyword evidence="1" id="KW-1133">Transmembrane helix</keyword>
<dbReference type="EMBL" id="JAUFQS010000007">
    <property type="protein sequence ID" value="MDN3687879.1"/>
    <property type="molecule type" value="Genomic_DNA"/>
</dbReference>
<comment type="caution">
    <text evidence="2">The sequence shown here is derived from an EMBL/GenBank/DDBJ whole genome shotgun (WGS) entry which is preliminary data.</text>
</comment>
<feature type="transmembrane region" description="Helical" evidence="1">
    <location>
        <begin position="20"/>
        <end position="39"/>
    </location>
</feature>
<keyword evidence="1" id="KW-0472">Membrane</keyword>
<evidence type="ECO:0000313" key="3">
    <source>
        <dbReference type="Proteomes" id="UP001236663"/>
    </source>
</evidence>
<organism evidence="2 3">
    <name type="scientific">Cyclobacterium jeungdonense</name>
    <dbReference type="NCBI Taxonomy" id="708087"/>
    <lineage>
        <taxon>Bacteria</taxon>
        <taxon>Pseudomonadati</taxon>
        <taxon>Bacteroidota</taxon>
        <taxon>Cytophagia</taxon>
        <taxon>Cytophagales</taxon>
        <taxon>Cyclobacteriaceae</taxon>
        <taxon>Cyclobacterium</taxon>
    </lineage>
</organism>
<dbReference type="RefSeq" id="WP_163384322.1">
    <property type="nucleotide sequence ID" value="NZ_JAUFQS010000007.1"/>
</dbReference>
<gene>
    <name evidence="2" type="ORF">QWZ15_08560</name>
</gene>
<sequence>MKTSSIQPDFPMFTMPHRGLLLLSGIYAIVWGAFFRWFGPTVLNWLAMDNSLDGWSGTLFYGSLGMVGGLLVFLSAFYPISWIYLMGLGILGKAFSLVSFLVLYMDSLEWNKRLGFHVIFNEALWLIPLGIIFWKALKVKKYLKSQP</sequence>
<feature type="transmembrane region" description="Helical" evidence="1">
    <location>
        <begin position="116"/>
        <end position="137"/>
    </location>
</feature>
<name>A0ABT8C550_9BACT</name>